<feature type="domain" description="Beta galactosidase small chain/" evidence="9">
    <location>
        <begin position="741"/>
        <end position="1012"/>
    </location>
</feature>
<dbReference type="InterPro" id="IPR008979">
    <property type="entry name" value="Galactose-bd-like_sf"/>
</dbReference>
<organism evidence="10 11">
    <name type="scientific">Bacillus gaemokensis</name>
    <dbReference type="NCBI Taxonomy" id="574375"/>
    <lineage>
        <taxon>Bacteria</taxon>
        <taxon>Bacillati</taxon>
        <taxon>Bacillota</taxon>
        <taxon>Bacilli</taxon>
        <taxon>Bacillales</taxon>
        <taxon>Bacillaceae</taxon>
        <taxon>Bacillus</taxon>
        <taxon>Bacillus cereus group</taxon>
    </lineage>
</organism>
<dbReference type="GO" id="GO:0004565">
    <property type="term" value="F:beta-galactosidase activity"/>
    <property type="evidence" value="ECO:0007669"/>
    <property type="project" value="UniProtKB-EC"/>
</dbReference>
<dbReference type="PANTHER" id="PTHR46323:SF2">
    <property type="entry name" value="BETA-GALACTOSIDASE"/>
    <property type="match status" value="1"/>
</dbReference>
<dbReference type="Gene3D" id="3.20.20.80">
    <property type="entry name" value="Glycosidases"/>
    <property type="match status" value="1"/>
</dbReference>
<evidence type="ECO:0000256" key="7">
    <source>
        <dbReference type="ARBA" id="ARBA00032230"/>
    </source>
</evidence>
<protein>
    <recommendedName>
        <fullName evidence="4 8">Beta-galactosidase</fullName>
        <ecNumber evidence="3 8">3.2.1.23</ecNumber>
    </recommendedName>
    <alternativeName>
        <fullName evidence="7 8">Lactase</fullName>
    </alternativeName>
</protein>
<dbReference type="eggNOG" id="COG3250">
    <property type="taxonomic scope" value="Bacteria"/>
</dbReference>
<dbReference type="Gene3D" id="2.60.120.260">
    <property type="entry name" value="Galactose-binding domain-like"/>
    <property type="match status" value="1"/>
</dbReference>
<dbReference type="PRINTS" id="PR00132">
    <property type="entry name" value="GLHYDRLASE2"/>
</dbReference>
<dbReference type="Pfam" id="PF02837">
    <property type="entry name" value="Glyco_hydro_2_N"/>
    <property type="match status" value="1"/>
</dbReference>
<comment type="catalytic activity">
    <reaction evidence="1 8">
        <text>Hydrolysis of terminal non-reducing beta-D-galactose residues in beta-D-galactosides.</text>
        <dbReference type="EC" id="3.2.1.23"/>
    </reaction>
</comment>
<comment type="caution">
    <text evidence="10">The sequence shown here is derived from an EMBL/GenBank/DDBJ whole genome shotgun (WGS) entry which is preliminary data.</text>
</comment>
<dbReference type="PROSITE" id="PS00608">
    <property type="entry name" value="GLYCOSYL_HYDROL_F2_2"/>
    <property type="match status" value="1"/>
</dbReference>
<accession>A0A073KIP0</accession>
<dbReference type="InterPro" id="IPR017853">
    <property type="entry name" value="GH"/>
</dbReference>
<dbReference type="Pfam" id="PF16353">
    <property type="entry name" value="LacZ_4"/>
    <property type="match status" value="1"/>
</dbReference>
<evidence type="ECO:0000256" key="4">
    <source>
        <dbReference type="ARBA" id="ARBA00013303"/>
    </source>
</evidence>
<evidence type="ECO:0000313" key="10">
    <source>
        <dbReference type="EMBL" id="KEK26410.1"/>
    </source>
</evidence>
<dbReference type="STRING" id="574375.AZF08_04050"/>
<proteinExistence type="inferred from homology"/>
<evidence type="ECO:0000259" key="9">
    <source>
        <dbReference type="SMART" id="SM01038"/>
    </source>
</evidence>
<evidence type="ECO:0000256" key="3">
    <source>
        <dbReference type="ARBA" id="ARBA00012756"/>
    </source>
</evidence>
<dbReference type="RefSeq" id="WP_033672779.1">
    <property type="nucleotide sequence ID" value="NZ_JOTM01000001.1"/>
</dbReference>
<dbReference type="OrthoDB" id="9762066at2"/>
<keyword evidence="5 8" id="KW-0378">Hydrolase</keyword>
<dbReference type="InterPro" id="IPR006103">
    <property type="entry name" value="Glyco_hydro_2_cat"/>
</dbReference>
<dbReference type="InterPro" id="IPR036156">
    <property type="entry name" value="Beta-gal/glucu_dom_sf"/>
</dbReference>
<evidence type="ECO:0000256" key="1">
    <source>
        <dbReference type="ARBA" id="ARBA00001412"/>
    </source>
</evidence>
<dbReference type="EMBL" id="JOTM01000001">
    <property type="protein sequence ID" value="KEK26410.1"/>
    <property type="molecule type" value="Genomic_DNA"/>
</dbReference>
<evidence type="ECO:0000256" key="8">
    <source>
        <dbReference type="RuleBase" id="RU361154"/>
    </source>
</evidence>
<dbReference type="EC" id="3.2.1.23" evidence="3 8"/>
<dbReference type="InterPro" id="IPR023230">
    <property type="entry name" value="Glyco_hydro_2_CS"/>
</dbReference>
<name>A0A073KIP0_9BACI</name>
<dbReference type="PROSITE" id="PS00719">
    <property type="entry name" value="GLYCOSYL_HYDROL_F2_1"/>
    <property type="match status" value="1"/>
</dbReference>
<evidence type="ECO:0000256" key="6">
    <source>
        <dbReference type="ARBA" id="ARBA00023295"/>
    </source>
</evidence>
<dbReference type="InterPro" id="IPR023232">
    <property type="entry name" value="Glyco_hydro_2_AS"/>
</dbReference>
<dbReference type="GO" id="GO:0009341">
    <property type="term" value="C:beta-galactosidase complex"/>
    <property type="evidence" value="ECO:0007669"/>
    <property type="project" value="InterPro"/>
</dbReference>
<dbReference type="InterPro" id="IPR006104">
    <property type="entry name" value="Glyco_hydro_2_N"/>
</dbReference>
<gene>
    <name evidence="10" type="ORF">BAGA_04000</name>
</gene>
<dbReference type="PANTHER" id="PTHR46323">
    <property type="entry name" value="BETA-GALACTOSIDASE"/>
    <property type="match status" value="1"/>
</dbReference>
<dbReference type="Gene3D" id="2.60.40.10">
    <property type="entry name" value="Immunoglobulins"/>
    <property type="match status" value="2"/>
</dbReference>
<dbReference type="Pfam" id="PF00703">
    <property type="entry name" value="Glyco_hydro_2"/>
    <property type="match status" value="1"/>
</dbReference>
<dbReference type="Proteomes" id="UP000027778">
    <property type="component" value="Unassembled WGS sequence"/>
</dbReference>
<dbReference type="InterPro" id="IPR004199">
    <property type="entry name" value="B-gal_small/dom_5"/>
</dbReference>
<dbReference type="InterPro" id="IPR006101">
    <property type="entry name" value="Glyco_hydro_2"/>
</dbReference>
<evidence type="ECO:0000313" key="11">
    <source>
        <dbReference type="Proteomes" id="UP000027778"/>
    </source>
</evidence>
<dbReference type="SUPFAM" id="SSF74650">
    <property type="entry name" value="Galactose mutarotase-like"/>
    <property type="match status" value="1"/>
</dbReference>
<dbReference type="InterPro" id="IPR014718">
    <property type="entry name" value="GH-type_carb-bd"/>
</dbReference>
<dbReference type="GO" id="GO:0005990">
    <property type="term" value="P:lactose catabolic process"/>
    <property type="evidence" value="ECO:0007669"/>
    <property type="project" value="TreeGrafter"/>
</dbReference>
<dbReference type="SMART" id="SM01038">
    <property type="entry name" value="Bgal_small_N"/>
    <property type="match status" value="1"/>
</dbReference>
<dbReference type="SMR" id="A0A073KIP0"/>
<keyword evidence="11" id="KW-1185">Reference proteome</keyword>
<dbReference type="FunFam" id="3.20.20.80:FF:000018">
    <property type="entry name" value="Beta-galactosidase"/>
    <property type="match status" value="1"/>
</dbReference>
<sequence>MIRGMLEDLENVQVTGRNRMEGRAHFIPFQTEQAASSFARESSSNYKLLNGMWKFLYLESLKQLPGNFFLNTFDCSEWDSIHVPGHWQLQGYGKPHYTDLYYPFPVQPPHVPFENQVGCYKNDFYIPEDWKDGCIRIRFEGVDSAFHIWINGEEVGYSQGSRLTAEFDITSRTHSGKNSITVCVYRWCDGSYIEDQDMWWLSGIFRDVYIVYEPAVHIHDVTLITTLDENYEDGVLQLTTKIRNEQLLYGKYVLEYKFCNKNGEVLDQHISYMDLQGKKDVDDTHSFSVKSPRKWSAEDSYLYIVLFTIRNERGEVIEVIPQKVGFRMIEVKGGNLLINGVPIIFKGVNRHDHHPDTGRYVTYETMKQDVTLMKQHNINAVRTAHYPNDPRFYDLCDEYGLYVIDEADLECHGFELIGNANELSDNPEWEKAYVDRIERMVLRDRNHSSIIMWSLGNESGFGCNFIAMANKCRELDQTRIIHYEGDRETKVADVFSTMYSSVEKMIGYAAEENWEKPHILCEYAHAMGNGPGGLKEYWEAIYSNKRLQGGFVWEWIDHGLRQVTENGEEYFAYGGDFGDNPHNGNFCIDGMLLPDRTPSPALLQYKKIIEPIKIEAVDIRSGCISMRNLYDFRSLKGHRVQWVIKKEGEVIGSGSMDAPPLLPKESCEIQIPYKEGIVLHTEEDCYVTVSIVLGADIVWGSATHEIAWEQFCIPAVQKVRRIRSSKLYSPLELHETKDEICVSGEGFVISFHHVTGRIKKWSFKGQSLMEEGPILNIWRATIDNDMYEVEKWKKQYVHLVRHDTESVRAMHLENGNVQIVVKGSVAPLVANWRIDFSFTYEIDPSGAVKIEMKVDPSGALPDMFPRIGLEMRLPKQYRNVSWFGRGPGESYVDSKEANKTDLYEMTVKDLFFPYVYPQETGNRTDVKWVSLYDQYHVGFVAYSAKNFNFSALLYAKEDLEKAQHLYELQEREFVTFHLDYKQNGLGSASCGPAQLPAYQLKPEQCQFEIYIVPFNGGHKRAFEIVKES</sequence>
<dbReference type="InterPro" id="IPR006102">
    <property type="entry name" value="Ig-like_GH2"/>
</dbReference>
<dbReference type="AlphaFoldDB" id="A0A073KIP0"/>
<dbReference type="SUPFAM" id="SSF51445">
    <property type="entry name" value="(Trans)glycosidases"/>
    <property type="match status" value="1"/>
</dbReference>
<keyword evidence="6 8" id="KW-0326">Glycosidase</keyword>
<dbReference type="SUPFAM" id="SSF49303">
    <property type="entry name" value="beta-Galactosidase/glucuronidase domain"/>
    <property type="match status" value="2"/>
</dbReference>
<dbReference type="InterPro" id="IPR013783">
    <property type="entry name" value="Ig-like_fold"/>
</dbReference>
<comment type="similarity">
    <text evidence="2 8">Belongs to the glycosyl hydrolase 2 family.</text>
</comment>
<dbReference type="InterPro" id="IPR011013">
    <property type="entry name" value="Gal_mutarotase_sf_dom"/>
</dbReference>
<evidence type="ECO:0000256" key="5">
    <source>
        <dbReference type="ARBA" id="ARBA00022801"/>
    </source>
</evidence>
<dbReference type="SUPFAM" id="SSF49785">
    <property type="entry name" value="Galactose-binding domain-like"/>
    <property type="match status" value="1"/>
</dbReference>
<dbReference type="InterPro" id="IPR050347">
    <property type="entry name" value="Bact_Beta-galactosidase"/>
</dbReference>
<evidence type="ECO:0000256" key="2">
    <source>
        <dbReference type="ARBA" id="ARBA00007401"/>
    </source>
</evidence>
<dbReference type="Pfam" id="PF02929">
    <property type="entry name" value="Bgal_small_N"/>
    <property type="match status" value="1"/>
</dbReference>
<dbReference type="InterPro" id="IPR032312">
    <property type="entry name" value="LacZ_4"/>
</dbReference>
<dbReference type="Pfam" id="PF02836">
    <property type="entry name" value="Glyco_hydro_2_C"/>
    <property type="match status" value="1"/>
</dbReference>
<reference evidence="10 11" key="1">
    <citation type="submission" date="2014-06" db="EMBL/GenBank/DDBJ databases">
        <title>Draft genome sequence of Bacillus gaemokensis JCM 15801 (MCCC 1A00707).</title>
        <authorList>
            <person name="Lai Q."/>
            <person name="Liu Y."/>
            <person name="Shao Z."/>
        </authorList>
    </citation>
    <scope>NUCLEOTIDE SEQUENCE [LARGE SCALE GENOMIC DNA]</scope>
    <source>
        <strain evidence="10 11">JCM 15801</strain>
    </source>
</reference>
<dbReference type="Gene3D" id="2.70.98.10">
    <property type="match status" value="1"/>
</dbReference>
<dbReference type="GO" id="GO:0030246">
    <property type="term" value="F:carbohydrate binding"/>
    <property type="evidence" value="ECO:0007669"/>
    <property type="project" value="InterPro"/>
</dbReference>